<organism evidence="2 3">
    <name type="scientific">Paramuricea clavata</name>
    <name type="common">Red gorgonian</name>
    <name type="synonym">Violescent sea-whip</name>
    <dbReference type="NCBI Taxonomy" id="317549"/>
    <lineage>
        <taxon>Eukaryota</taxon>
        <taxon>Metazoa</taxon>
        <taxon>Cnidaria</taxon>
        <taxon>Anthozoa</taxon>
        <taxon>Octocorallia</taxon>
        <taxon>Malacalcyonacea</taxon>
        <taxon>Plexauridae</taxon>
        <taxon>Paramuricea</taxon>
    </lineage>
</organism>
<evidence type="ECO:0000313" key="2">
    <source>
        <dbReference type="EMBL" id="CAB3998458.1"/>
    </source>
</evidence>
<gene>
    <name evidence="2" type="ORF">PACLA_8A036560</name>
</gene>
<reference evidence="2" key="1">
    <citation type="submission" date="2020-04" db="EMBL/GenBank/DDBJ databases">
        <authorList>
            <person name="Alioto T."/>
            <person name="Alioto T."/>
            <person name="Gomez Garrido J."/>
        </authorList>
    </citation>
    <scope>NUCLEOTIDE SEQUENCE</scope>
    <source>
        <strain evidence="2">A484AB</strain>
    </source>
</reference>
<sequence>MCDSVRIRCFGKCTNVRLLFAPPSRRSAPSKRKKEISRSDMKLCILCDFASTSKSRRKVRKKCKEFWGKLRKFSAGDKEFRHVPFVLCHISELVPNKQSPCAVNFPAGGITFKSQEDTETSSRGLSVEDERKQNAIKDHGDE</sequence>
<accession>A0A7D9E048</accession>
<keyword evidence="3" id="KW-1185">Reference proteome</keyword>
<dbReference type="Proteomes" id="UP001152795">
    <property type="component" value="Unassembled WGS sequence"/>
</dbReference>
<feature type="region of interest" description="Disordered" evidence="1">
    <location>
        <begin position="112"/>
        <end position="142"/>
    </location>
</feature>
<proteinExistence type="predicted"/>
<evidence type="ECO:0000256" key="1">
    <source>
        <dbReference type="SAM" id="MobiDB-lite"/>
    </source>
</evidence>
<comment type="caution">
    <text evidence="2">The sequence shown here is derived from an EMBL/GenBank/DDBJ whole genome shotgun (WGS) entry which is preliminary data.</text>
</comment>
<name>A0A7D9E048_PARCT</name>
<dbReference type="AlphaFoldDB" id="A0A7D9E048"/>
<dbReference type="EMBL" id="CACRXK020003361">
    <property type="protein sequence ID" value="CAB3998458.1"/>
    <property type="molecule type" value="Genomic_DNA"/>
</dbReference>
<evidence type="ECO:0000313" key="3">
    <source>
        <dbReference type="Proteomes" id="UP001152795"/>
    </source>
</evidence>
<protein>
    <submittedName>
        <fullName evidence="2">Uncharacterized protein</fullName>
    </submittedName>
</protein>
<feature type="compositionally biased region" description="Basic and acidic residues" evidence="1">
    <location>
        <begin position="126"/>
        <end position="142"/>
    </location>
</feature>